<dbReference type="InterPro" id="IPR011990">
    <property type="entry name" value="TPR-like_helical_dom_sf"/>
</dbReference>
<dbReference type="Gene3D" id="1.25.40.10">
    <property type="entry name" value="Tetratricopeptide repeat domain"/>
    <property type="match status" value="2"/>
</dbReference>
<dbReference type="EMBL" id="JAFKDB010000008">
    <property type="protein sequence ID" value="MBN7768908.1"/>
    <property type="molecule type" value="Genomic_DNA"/>
</dbReference>
<dbReference type="Pfam" id="PF13525">
    <property type="entry name" value="YfiO"/>
    <property type="match status" value="1"/>
</dbReference>
<organism evidence="3 4">
    <name type="scientific">Marinobacter daepoensis</name>
    <dbReference type="NCBI Taxonomy" id="262077"/>
    <lineage>
        <taxon>Bacteria</taxon>
        <taxon>Pseudomonadati</taxon>
        <taxon>Pseudomonadota</taxon>
        <taxon>Gammaproteobacteria</taxon>
        <taxon>Pseudomonadales</taxon>
        <taxon>Marinobacteraceae</taxon>
        <taxon>Marinobacter</taxon>
    </lineage>
</organism>
<keyword evidence="4" id="KW-1185">Reference proteome</keyword>
<protein>
    <submittedName>
        <fullName evidence="3">Outer membrane protein assembly factor BamD</fullName>
    </submittedName>
</protein>
<name>A0ABS3BAR7_9GAMM</name>
<dbReference type="SMART" id="SM00028">
    <property type="entry name" value="TPR"/>
    <property type="match status" value="3"/>
</dbReference>
<dbReference type="InterPro" id="IPR019734">
    <property type="entry name" value="TPR_rpt"/>
</dbReference>
<evidence type="ECO:0000313" key="3">
    <source>
        <dbReference type="EMBL" id="MBN7768908.1"/>
    </source>
</evidence>
<accession>A0ABS3BAR7</accession>
<dbReference type="SUPFAM" id="SSF48452">
    <property type="entry name" value="TPR-like"/>
    <property type="match status" value="2"/>
</dbReference>
<evidence type="ECO:0000256" key="1">
    <source>
        <dbReference type="ARBA" id="ARBA00022729"/>
    </source>
</evidence>
<sequence>MTRHFSPASILRGCVLATVIAQPALCVAQESFRVELGRDGETLGDMRPVFLKFESRPLPAISPMEVARRYQKLFESSDEPEVRIDALNRLNNIRDRSGKDVGFSEQREAAFYKEALESYESILAKGSFSGRLDELLYQMAKAHALTGQPDQSIARLKQLIGLYPGSDLVPEARFRVAEAAFSAGRYQEAESGYRRLLTDERHPVLAAKARYMLGWSQFKQGDGAWLRAAATFMDVLDRELPGTRQSGTPPASALEMLEDTLRVLAVMASRQGNADSLADWLANRSGSAWPHLLYDRLADLHAAEKRFERAVSVNDAFVARYPDHPARPDFLAQSVTYWQLAGASGKARAAREHYVQQLSAEAEYQSLSPEQKARWHKYSRFLADHYYAAGSELSSQRELVAAREAWAAAATYYERLAPRSRETGALLHLAADAQLLSGHRSGALVNFQASAYQHRHEKSGDSAWAAVRILRDDLDLVAGDDRHRQLERVSDQEQRYTNAFGPDARLSQLRADLANRWYEEGESDKALLYAARTLDWEDAGVSERYAAWLVTARVRQQAQDHALAEQAWRQALELAEQLGPASGSQKEHIREQIATSVYHQGDDAVEAGQVRIAVAHYQRVEHVLPGSEIAINARYDAANALLKAADWLAAINELNRFRDDYPKHELTPATSEKLVLAYRESGQGGKAAAELLRRAEQEAVPWPTRLRAAAIYHDEGDTESRNQLYRGWLAAASPPEAPGEHLQQQKVRQRLIESGGADDTLRHQLLARERASQWHSEETLLWAAEAALYFGARASRRFMDIPLIAPLERSLTRKQAAMREAQDYLEEAESFAGKLFRSEVLFRRAELYRVLARDLMASDVPEGLNELEAMQYKMLLEEEAFPLEEQAMALHSQNHERIPNAGFDEWIQRSMTALATLHPGRYQREFRWMSWATKSNPGET</sequence>
<feature type="domain" description="Outer membrane lipoprotein BamD-like" evidence="2">
    <location>
        <begin position="594"/>
        <end position="665"/>
    </location>
</feature>
<dbReference type="RefSeq" id="WP_206556688.1">
    <property type="nucleotide sequence ID" value="NZ_JAFKDB010000008.1"/>
</dbReference>
<dbReference type="Proteomes" id="UP000664344">
    <property type="component" value="Unassembled WGS sequence"/>
</dbReference>
<gene>
    <name evidence="3" type="primary">bamD</name>
    <name evidence="3" type="ORF">JYP53_03195</name>
</gene>
<reference evidence="3 4" key="1">
    <citation type="submission" date="2021-02" db="EMBL/GenBank/DDBJ databases">
        <title>PHA producing bacteria isolated from coastal sediment in Guangdong, Shenzhen.</title>
        <authorList>
            <person name="Zheng W."/>
            <person name="Yu S."/>
            <person name="Huang Y."/>
        </authorList>
    </citation>
    <scope>NUCLEOTIDE SEQUENCE [LARGE SCALE GENOMIC DNA]</scope>
    <source>
        <strain evidence="3 4">TN21-5</strain>
    </source>
</reference>
<keyword evidence="1" id="KW-0732">Signal</keyword>
<dbReference type="Pfam" id="PF13174">
    <property type="entry name" value="TPR_6"/>
    <property type="match status" value="1"/>
</dbReference>
<dbReference type="InterPro" id="IPR039565">
    <property type="entry name" value="BamD-like"/>
</dbReference>
<comment type="caution">
    <text evidence="3">The sequence shown here is derived from an EMBL/GenBank/DDBJ whole genome shotgun (WGS) entry which is preliminary data.</text>
</comment>
<proteinExistence type="predicted"/>
<evidence type="ECO:0000259" key="2">
    <source>
        <dbReference type="Pfam" id="PF13525"/>
    </source>
</evidence>
<evidence type="ECO:0000313" key="4">
    <source>
        <dbReference type="Proteomes" id="UP000664344"/>
    </source>
</evidence>